<evidence type="ECO:0000313" key="2">
    <source>
        <dbReference type="Proteomes" id="UP001211065"/>
    </source>
</evidence>
<organism evidence="1 2">
    <name type="scientific">Clydaea vesicula</name>
    <dbReference type="NCBI Taxonomy" id="447962"/>
    <lineage>
        <taxon>Eukaryota</taxon>
        <taxon>Fungi</taxon>
        <taxon>Fungi incertae sedis</taxon>
        <taxon>Chytridiomycota</taxon>
        <taxon>Chytridiomycota incertae sedis</taxon>
        <taxon>Chytridiomycetes</taxon>
        <taxon>Lobulomycetales</taxon>
        <taxon>Lobulomycetaceae</taxon>
        <taxon>Clydaea</taxon>
    </lineage>
</organism>
<dbReference type="Proteomes" id="UP001211065">
    <property type="component" value="Unassembled WGS sequence"/>
</dbReference>
<dbReference type="AlphaFoldDB" id="A0AAD5U7R5"/>
<sequence length="76" mass="8786">MIFNQQTLATTTMAKKFSKDLNKEVSTKMHHNHAVPSTYNEKQTSFEKKDMITQTQQNDNPIKVFNVPIKFAQSLL</sequence>
<accession>A0AAD5U7R5</accession>
<name>A0AAD5U7R5_9FUNG</name>
<proteinExistence type="predicted"/>
<comment type="caution">
    <text evidence="1">The sequence shown here is derived from an EMBL/GenBank/DDBJ whole genome shotgun (WGS) entry which is preliminary data.</text>
</comment>
<keyword evidence="2" id="KW-1185">Reference proteome</keyword>
<gene>
    <name evidence="1" type="ORF">HK099_006581</name>
</gene>
<protein>
    <submittedName>
        <fullName evidence="1">Uncharacterized protein</fullName>
    </submittedName>
</protein>
<evidence type="ECO:0000313" key="1">
    <source>
        <dbReference type="EMBL" id="KAJ3225547.1"/>
    </source>
</evidence>
<dbReference type="EMBL" id="JADGJW010000058">
    <property type="protein sequence ID" value="KAJ3225547.1"/>
    <property type="molecule type" value="Genomic_DNA"/>
</dbReference>
<reference evidence="1" key="1">
    <citation type="submission" date="2020-05" db="EMBL/GenBank/DDBJ databases">
        <title>Phylogenomic resolution of chytrid fungi.</title>
        <authorList>
            <person name="Stajich J.E."/>
            <person name="Amses K."/>
            <person name="Simmons R."/>
            <person name="Seto K."/>
            <person name="Myers J."/>
            <person name="Bonds A."/>
            <person name="Quandt C.A."/>
            <person name="Barry K."/>
            <person name="Liu P."/>
            <person name="Grigoriev I."/>
            <person name="Longcore J.E."/>
            <person name="James T.Y."/>
        </authorList>
    </citation>
    <scope>NUCLEOTIDE SEQUENCE</scope>
    <source>
        <strain evidence="1">JEL0476</strain>
    </source>
</reference>